<dbReference type="EMBL" id="KB456266">
    <property type="protein sequence ID" value="EMF11456.1"/>
    <property type="molecule type" value="Genomic_DNA"/>
</dbReference>
<organism evidence="2 3">
    <name type="scientific">Sphaerulina musiva (strain SO2202)</name>
    <name type="common">Poplar stem canker fungus</name>
    <name type="synonym">Septoria musiva</name>
    <dbReference type="NCBI Taxonomy" id="692275"/>
    <lineage>
        <taxon>Eukaryota</taxon>
        <taxon>Fungi</taxon>
        <taxon>Dikarya</taxon>
        <taxon>Ascomycota</taxon>
        <taxon>Pezizomycotina</taxon>
        <taxon>Dothideomycetes</taxon>
        <taxon>Dothideomycetidae</taxon>
        <taxon>Mycosphaerellales</taxon>
        <taxon>Mycosphaerellaceae</taxon>
        <taxon>Sphaerulina</taxon>
    </lineage>
</organism>
<name>M3CEI3_SPHMS</name>
<dbReference type="RefSeq" id="XP_016759577.1">
    <property type="nucleotide sequence ID" value="XM_016901454.1"/>
</dbReference>
<proteinExistence type="predicted"/>
<evidence type="ECO:0000313" key="3">
    <source>
        <dbReference type="Proteomes" id="UP000016931"/>
    </source>
</evidence>
<feature type="region of interest" description="Disordered" evidence="1">
    <location>
        <begin position="97"/>
        <end position="119"/>
    </location>
</feature>
<reference evidence="2 3" key="1">
    <citation type="journal article" date="2012" name="PLoS Pathog.">
        <title>Diverse lifestyles and strategies of plant pathogenesis encoded in the genomes of eighteen Dothideomycetes fungi.</title>
        <authorList>
            <person name="Ohm R.A."/>
            <person name="Feau N."/>
            <person name="Henrissat B."/>
            <person name="Schoch C.L."/>
            <person name="Horwitz B.A."/>
            <person name="Barry K.W."/>
            <person name="Condon B.J."/>
            <person name="Copeland A.C."/>
            <person name="Dhillon B."/>
            <person name="Glaser F."/>
            <person name="Hesse C.N."/>
            <person name="Kosti I."/>
            <person name="LaButti K."/>
            <person name="Lindquist E.A."/>
            <person name="Lucas S."/>
            <person name="Salamov A.A."/>
            <person name="Bradshaw R.E."/>
            <person name="Ciuffetti L."/>
            <person name="Hamelin R.C."/>
            <person name="Kema G.H.J."/>
            <person name="Lawrence C."/>
            <person name="Scott J.A."/>
            <person name="Spatafora J.W."/>
            <person name="Turgeon B.G."/>
            <person name="de Wit P.J.G.M."/>
            <person name="Zhong S."/>
            <person name="Goodwin S.B."/>
            <person name="Grigoriev I.V."/>
        </authorList>
    </citation>
    <scope>NUCLEOTIDE SEQUENCE [LARGE SCALE GENOMIC DNA]</scope>
    <source>
        <strain evidence="2 3">SO2202</strain>
    </source>
</reference>
<accession>M3CEI3</accession>
<feature type="compositionally biased region" description="Basic and acidic residues" evidence="1">
    <location>
        <begin position="1"/>
        <end position="14"/>
    </location>
</feature>
<gene>
    <name evidence="2" type="ORF">SEPMUDRAFT_118749</name>
</gene>
<feature type="compositionally biased region" description="Polar residues" evidence="1">
    <location>
        <begin position="27"/>
        <end position="39"/>
    </location>
</feature>
<protein>
    <submittedName>
        <fullName evidence="2">Uncharacterized protein</fullName>
    </submittedName>
</protein>
<dbReference type="GeneID" id="27898591"/>
<sequence length="119" mass="12888">MDAANRRAQEEVFARTKAGRQAGKQAQEANTSEGVQGTRSAHCPGVRVVTTHQHAHAFMGLVSLSWAWFRGSRGHGMTLHGRYGWNVVNVPVAEPGGRVSPGTRLPLMPGTYQQQPFGP</sequence>
<dbReference type="AlphaFoldDB" id="M3CEI3"/>
<evidence type="ECO:0000256" key="1">
    <source>
        <dbReference type="SAM" id="MobiDB-lite"/>
    </source>
</evidence>
<keyword evidence="3" id="KW-1185">Reference proteome</keyword>
<feature type="region of interest" description="Disordered" evidence="1">
    <location>
        <begin position="1"/>
        <end position="40"/>
    </location>
</feature>
<evidence type="ECO:0000313" key="2">
    <source>
        <dbReference type="EMBL" id="EMF11456.1"/>
    </source>
</evidence>
<dbReference type="Proteomes" id="UP000016931">
    <property type="component" value="Unassembled WGS sequence"/>
</dbReference>
<dbReference type="HOGENOM" id="CLU_2062928_0_0_1"/>